<keyword evidence="4" id="KW-0233">DNA recombination</keyword>
<dbReference type="InterPro" id="IPR047952">
    <property type="entry name" value="Transpos_IS4"/>
</dbReference>
<dbReference type="PANTHER" id="PTHR33258">
    <property type="entry name" value="TRANSPOSASE INSL FOR INSERTION SEQUENCE ELEMENT IS186A-RELATED"/>
    <property type="match status" value="1"/>
</dbReference>
<comment type="caution">
    <text evidence="6">The sequence shown here is derived from an EMBL/GenBank/DDBJ whole genome shotgun (WGS) entry which is preliminary data.</text>
</comment>
<evidence type="ECO:0000313" key="7">
    <source>
        <dbReference type="Proteomes" id="UP001331691"/>
    </source>
</evidence>
<comment type="similarity">
    <text evidence="1">Belongs to the transposase 11 family.</text>
</comment>
<keyword evidence="7" id="KW-1185">Reference proteome</keyword>
<evidence type="ECO:0000256" key="3">
    <source>
        <dbReference type="ARBA" id="ARBA00023125"/>
    </source>
</evidence>
<name>A0AB35XHD2_9ENTR</name>
<evidence type="ECO:0000259" key="5">
    <source>
        <dbReference type="Pfam" id="PF01609"/>
    </source>
</evidence>
<proteinExistence type="inferred from homology"/>
<dbReference type="GO" id="GO:0006313">
    <property type="term" value="P:DNA transposition"/>
    <property type="evidence" value="ECO:0007669"/>
    <property type="project" value="InterPro"/>
</dbReference>
<dbReference type="EMBL" id="JAZKKV010000005">
    <property type="protein sequence ID" value="MEE9657696.1"/>
    <property type="molecule type" value="Genomic_DNA"/>
</dbReference>
<dbReference type="GO" id="GO:0003677">
    <property type="term" value="F:DNA binding"/>
    <property type="evidence" value="ECO:0007669"/>
    <property type="project" value="UniProtKB-KW"/>
</dbReference>
<evidence type="ECO:0000313" key="6">
    <source>
        <dbReference type="EMBL" id="MEE9657696.1"/>
    </source>
</evidence>
<feature type="domain" description="Transposase IS4-like" evidence="5">
    <location>
        <begin position="117"/>
        <end position="343"/>
    </location>
</feature>
<sequence length="431" mass="49182">MTIINATQYLKQLLSSSELNRIGKFTGFCQRLRDIQPARLLPALLSGLGCDKVDGIAGLHRHFNALQLHDTDQIAYKPFHNQLRKQGFPLFMRALVERAIALRLKECLPDAHGLADFEQVLLQDGSSFALHPQLAEHFPGRFNKHSPAAVECHMTMSLLDQSPISMSITADTESERKHLPAANSLNNKLLLADAGYISREYFADVTKAKGSYLVRGSQNLNPKVQAAYRQDGREMPKLLGKKLKDIDRRSCRAEVLDLDVSSGKYKYRLIRRWFAEEKRFCIWMTNLPRERWPAEKVMALYRCRWQIELLFKELKSHNRLKAFATRQKAIAEGLIWASLLALLVKRRLALTLIGSAELSMLKIAKNSALWLMPILASIIHGAWQEITEKLEWAMVYLSKNGKKSRPGKIHEHARIYRLRSVAGSQILNFMS</sequence>
<evidence type="ECO:0000256" key="2">
    <source>
        <dbReference type="ARBA" id="ARBA00022578"/>
    </source>
</evidence>
<gene>
    <name evidence="6" type="ORF">V4836_27055</name>
</gene>
<dbReference type="NCBIfam" id="NF033592">
    <property type="entry name" value="transpos_IS4_1"/>
    <property type="match status" value="1"/>
</dbReference>
<protein>
    <submittedName>
        <fullName evidence="6">IS4-like element ISApu2 family transposase</fullName>
    </submittedName>
</protein>
<keyword evidence="3" id="KW-0238">DNA-binding</keyword>
<dbReference type="Pfam" id="PF01609">
    <property type="entry name" value="DDE_Tnp_1"/>
    <property type="match status" value="1"/>
</dbReference>
<dbReference type="RefSeq" id="WP_331389715.1">
    <property type="nucleotide sequence ID" value="NZ_JAZKKV010000005.1"/>
</dbReference>
<dbReference type="Proteomes" id="UP001331691">
    <property type="component" value="Unassembled WGS sequence"/>
</dbReference>
<accession>A0AB35XHD2</accession>
<keyword evidence="2" id="KW-0815">Transposition</keyword>
<evidence type="ECO:0000256" key="1">
    <source>
        <dbReference type="ARBA" id="ARBA00010075"/>
    </source>
</evidence>
<reference evidence="6 7" key="1">
    <citation type="submission" date="2023-10" db="EMBL/GenBank/DDBJ databases">
        <title>Wastewater isolates of ESBL- and carbapenemase-producing Gram-negative bacteria from New Zealand.</title>
        <authorList>
            <person name="Straub C."/>
            <person name="Weaver L."/>
            <person name="Cornelius A."/>
            <person name="Mcgill E."/>
            <person name="Dyet K."/>
            <person name="White L."/>
            <person name="Pattis I."/>
        </authorList>
    </citation>
    <scope>NUCLEOTIDE SEQUENCE [LARGE SCALE GENOMIC DNA]</scope>
    <source>
        <strain evidence="6 7">ESBL09</strain>
    </source>
</reference>
<dbReference type="AlphaFoldDB" id="A0AB35XHD2"/>
<dbReference type="InterPro" id="IPR012337">
    <property type="entry name" value="RNaseH-like_sf"/>
</dbReference>
<dbReference type="SUPFAM" id="SSF53098">
    <property type="entry name" value="Ribonuclease H-like"/>
    <property type="match status" value="1"/>
</dbReference>
<organism evidence="6 7">
    <name type="scientific">Kluyvera ascorbata</name>
    <dbReference type="NCBI Taxonomy" id="51288"/>
    <lineage>
        <taxon>Bacteria</taxon>
        <taxon>Pseudomonadati</taxon>
        <taxon>Pseudomonadota</taxon>
        <taxon>Gammaproteobacteria</taxon>
        <taxon>Enterobacterales</taxon>
        <taxon>Enterobacteriaceae</taxon>
        <taxon>Kluyvera</taxon>
    </lineage>
</organism>
<evidence type="ECO:0000256" key="4">
    <source>
        <dbReference type="ARBA" id="ARBA00023172"/>
    </source>
</evidence>
<dbReference type="PANTHER" id="PTHR33258:SF1">
    <property type="entry name" value="TRANSPOSASE INSL FOR INSERTION SEQUENCE ELEMENT IS186A-RELATED"/>
    <property type="match status" value="1"/>
</dbReference>
<dbReference type="InterPro" id="IPR002559">
    <property type="entry name" value="Transposase_11"/>
</dbReference>
<dbReference type="GO" id="GO:0004803">
    <property type="term" value="F:transposase activity"/>
    <property type="evidence" value="ECO:0007669"/>
    <property type="project" value="InterPro"/>
</dbReference>